<protein>
    <submittedName>
        <fullName evidence="1">Uncharacterized protein</fullName>
    </submittedName>
</protein>
<evidence type="ECO:0000313" key="2">
    <source>
        <dbReference type="Proteomes" id="UP000314294"/>
    </source>
</evidence>
<evidence type="ECO:0000313" key="1">
    <source>
        <dbReference type="EMBL" id="TNN66897.1"/>
    </source>
</evidence>
<gene>
    <name evidence="1" type="ORF">EYF80_022966</name>
</gene>
<reference evidence="1 2" key="1">
    <citation type="submission" date="2019-03" db="EMBL/GenBank/DDBJ databases">
        <title>First draft genome of Liparis tanakae, snailfish: a comprehensive survey of snailfish specific genes.</title>
        <authorList>
            <person name="Kim W."/>
            <person name="Song I."/>
            <person name="Jeong J.-H."/>
            <person name="Kim D."/>
            <person name="Kim S."/>
            <person name="Ryu S."/>
            <person name="Song J.Y."/>
            <person name="Lee S.K."/>
        </authorList>
    </citation>
    <scope>NUCLEOTIDE SEQUENCE [LARGE SCALE GENOMIC DNA]</scope>
    <source>
        <tissue evidence="1">Muscle</tissue>
    </source>
</reference>
<organism evidence="1 2">
    <name type="scientific">Liparis tanakae</name>
    <name type="common">Tanaka's snailfish</name>
    <dbReference type="NCBI Taxonomy" id="230148"/>
    <lineage>
        <taxon>Eukaryota</taxon>
        <taxon>Metazoa</taxon>
        <taxon>Chordata</taxon>
        <taxon>Craniata</taxon>
        <taxon>Vertebrata</taxon>
        <taxon>Euteleostomi</taxon>
        <taxon>Actinopterygii</taxon>
        <taxon>Neopterygii</taxon>
        <taxon>Teleostei</taxon>
        <taxon>Neoteleostei</taxon>
        <taxon>Acanthomorphata</taxon>
        <taxon>Eupercaria</taxon>
        <taxon>Perciformes</taxon>
        <taxon>Cottioidei</taxon>
        <taxon>Cottales</taxon>
        <taxon>Liparidae</taxon>
        <taxon>Liparis</taxon>
    </lineage>
</organism>
<sequence length="162" mass="17664">MCLKAFPTLCSPSPTQQAHVGLAGVPPPAPVLWRGHQHGLRRPGAVQVGSAVGERDAVIGAVDDQRVVVITGVFELLENQTDACGGELTHVTPQRCTRVASLFMVFVVPWSSRLTVVYCAAKPVRMVERLGEQLLTEVKALLNTRLRRARESRCGVWTTELL</sequence>
<keyword evidence="2" id="KW-1185">Reference proteome</keyword>
<name>A0A4Z2HMB7_9TELE</name>
<proteinExistence type="predicted"/>
<comment type="caution">
    <text evidence="1">The sequence shown here is derived from an EMBL/GenBank/DDBJ whole genome shotgun (WGS) entry which is preliminary data.</text>
</comment>
<accession>A0A4Z2HMB7</accession>
<dbReference type="AlphaFoldDB" id="A0A4Z2HMB7"/>
<dbReference type="Proteomes" id="UP000314294">
    <property type="component" value="Unassembled WGS sequence"/>
</dbReference>
<dbReference type="EMBL" id="SRLO01000213">
    <property type="protein sequence ID" value="TNN66897.1"/>
    <property type="molecule type" value="Genomic_DNA"/>
</dbReference>